<proteinExistence type="inferred from homology"/>
<dbReference type="Proteomes" id="UP000428333">
    <property type="component" value="Linkage Group LG13"/>
</dbReference>
<dbReference type="PROSITE" id="PS01174">
    <property type="entry name" value="LIPASE_GDXG_SER"/>
    <property type="match status" value="2"/>
</dbReference>
<evidence type="ECO:0000259" key="4">
    <source>
        <dbReference type="Pfam" id="PF07859"/>
    </source>
</evidence>
<comment type="caution">
    <text evidence="5">The sequence shown here is derived from an EMBL/GenBank/DDBJ whole genome shotgun (WGS) entry which is preliminary data.</text>
</comment>
<accession>A0A6A4KW67</accession>
<dbReference type="OrthoDB" id="408631at2759"/>
<keyword evidence="6" id="KW-1185">Reference proteome</keyword>
<dbReference type="PANTHER" id="PTHR23024:SF467">
    <property type="entry name" value="CARBOXYLESTERASE 12-RELATED"/>
    <property type="match status" value="1"/>
</dbReference>
<dbReference type="InterPro" id="IPR033140">
    <property type="entry name" value="Lipase_GDXG_put_SER_AS"/>
</dbReference>
<feature type="region of interest" description="Disordered" evidence="3">
    <location>
        <begin position="32"/>
        <end position="56"/>
    </location>
</feature>
<dbReference type="SUPFAM" id="SSF53474">
    <property type="entry name" value="alpha/beta-Hydrolases"/>
    <property type="match status" value="2"/>
</dbReference>
<dbReference type="Pfam" id="PF07859">
    <property type="entry name" value="Abhydrolase_3"/>
    <property type="match status" value="2"/>
</dbReference>
<dbReference type="Gene3D" id="3.40.50.1820">
    <property type="entry name" value="alpha/beta hydrolase"/>
    <property type="match status" value="2"/>
</dbReference>
<reference evidence="5 6" key="1">
    <citation type="journal article" date="2019" name="Genome Biol. Evol.">
        <title>The Rhododendron genome and chromosomal organization provide insight into shared whole-genome duplications across the heath family (Ericaceae).</title>
        <authorList>
            <person name="Soza V.L."/>
            <person name="Lindsley D."/>
            <person name="Waalkes A."/>
            <person name="Ramage E."/>
            <person name="Patwardhan R.P."/>
            <person name="Burton J.N."/>
            <person name="Adey A."/>
            <person name="Kumar A."/>
            <person name="Qiu R."/>
            <person name="Shendure J."/>
            <person name="Hall B."/>
        </authorList>
    </citation>
    <scope>NUCLEOTIDE SEQUENCE [LARGE SCALE GENOMIC DNA]</scope>
    <source>
        <strain evidence="5">RSF 1966-606</strain>
    </source>
</reference>
<evidence type="ECO:0000256" key="3">
    <source>
        <dbReference type="SAM" id="MobiDB-lite"/>
    </source>
</evidence>
<feature type="compositionally biased region" description="Low complexity" evidence="3">
    <location>
        <begin position="32"/>
        <end position="48"/>
    </location>
</feature>
<dbReference type="PANTHER" id="PTHR23024">
    <property type="entry name" value="ARYLACETAMIDE DEACETYLASE"/>
    <property type="match status" value="1"/>
</dbReference>
<feature type="active site" evidence="2">
    <location>
        <position position="429"/>
    </location>
</feature>
<dbReference type="EMBL" id="QEFC01003702">
    <property type="protein sequence ID" value="KAE9447207.1"/>
    <property type="molecule type" value="Genomic_DNA"/>
</dbReference>
<dbReference type="GO" id="GO:0016787">
    <property type="term" value="F:hydrolase activity"/>
    <property type="evidence" value="ECO:0007669"/>
    <property type="project" value="InterPro"/>
</dbReference>
<feature type="domain" description="Alpha/beta hydrolase fold-3" evidence="4">
    <location>
        <begin position="341"/>
        <end position="559"/>
    </location>
</feature>
<dbReference type="AlphaFoldDB" id="A0A6A4KW67"/>
<comment type="similarity">
    <text evidence="1">Belongs to the 'GDXG' lipolytic enzyme family.</text>
</comment>
<feature type="non-terminal residue" evidence="5">
    <location>
        <position position="1"/>
    </location>
</feature>
<gene>
    <name evidence="5" type="ORF">C3L33_20906</name>
</gene>
<evidence type="ECO:0000256" key="2">
    <source>
        <dbReference type="PROSITE-ProRule" id="PRU10038"/>
    </source>
</evidence>
<protein>
    <recommendedName>
        <fullName evidence="4">Alpha/beta hydrolase fold-3 domain-containing protein</fullName>
    </recommendedName>
</protein>
<feature type="domain" description="Alpha/beta hydrolase fold-3" evidence="4">
    <location>
        <begin position="106"/>
        <end position="312"/>
    </location>
</feature>
<sequence length="578" mass="63885">MPPTCFTLKPLSLHFPFLSHLLPNVRWNQTTATTTTTTRSHTSSSPTSEPIKTDEWKDSSASTEFPLYKSQLHCLLQRRGLSPESAVSARLFKPTTVGPNRRLPVLVYFHGGAYCFGSPFCAEYHNHLTSLVAEANVIAISVDYRLAPEYPIPIAYEDSWAALKWVASHCNGQGPENWINDNADLRRVFVAGDSAGANIAHNTAMKAGEEELAGLELNGACLVHPDFASKEGHVPEAWFFACPDTSGASDPRINPAVDSRLGKMRCRRVLVCVAEKDWAKERGLFYYEKLRKSGWTGAAEIVETEGEGHVFHLFNPNCENAVNLVKSPKTANPTHKKLPLLIYFHGGGFCIETAFSPTYHNYLNSLAAEANAVIVSVDYRRAPEYPLPIAYDDSWTAIKWAASHSERGGDEVWLNDYVDWDEVFFAGDSAGANLAHNMAVRVGLEGLDGARLVGIVLVHPYFWGKEPIGKEGDNIMGKAFAENLWLFVCPSSSGSDDPLMNPVKDPNFSKLGCKKVLVCVAEKDLLRDRGWYYKQELEKSGWGGVVEVMEAGGEDHVFHLFNPTCENAVAMLKGWLLS</sequence>
<evidence type="ECO:0000313" key="5">
    <source>
        <dbReference type="EMBL" id="KAE9447207.1"/>
    </source>
</evidence>
<dbReference type="InterPro" id="IPR029058">
    <property type="entry name" value="AB_hydrolase_fold"/>
</dbReference>
<dbReference type="InterPro" id="IPR050466">
    <property type="entry name" value="Carboxylest/Gibb_receptor"/>
</dbReference>
<organism evidence="5 6">
    <name type="scientific">Rhododendron williamsianum</name>
    <dbReference type="NCBI Taxonomy" id="262921"/>
    <lineage>
        <taxon>Eukaryota</taxon>
        <taxon>Viridiplantae</taxon>
        <taxon>Streptophyta</taxon>
        <taxon>Embryophyta</taxon>
        <taxon>Tracheophyta</taxon>
        <taxon>Spermatophyta</taxon>
        <taxon>Magnoliopsida</taxon>
        <taxon>eudicotyledons</taxon>
        <taxon>Gunneridae</taxon>
        <taxon>Pentapetalae</taxon>
        <taxon>asterids</taxon>
        <taxon>Ericales</taxon>
        <taxon>Ericaceae</taxon>
        <taxon>Ericoideae</taxon>
        <taxon>Rhodoreae</taxon>
        <taxon>Rhododendron</taxon>
    </lineage>
</organism>
<dbReference type="InterPro" id="IPR013094">
    <property type="entry name" value="AB_hydrolase_3"/>
</dbReference>
<feature type="active site" evidence="2">
    <location>
        <position position="194"/>
    </location>
</feature>
<evidence type="ECO:0000256" key="1">
    <source>
        <dbReference type="ARBA" id="ARBA00010515"/>
    </source>
</evidence>
<evidence type="ECO:0000313" key="6">
    <source>
        <dbReference type="Proteomes" id="UP000428333"/>
    </source>
</evidence>
<name>A0A6A4KW67_9ERIC</name>